<protein>
    <recommendedName>
        <fullName evidence="4">Glycerophosphoryl diester phosphodiesterase membrane domain-containing protein</fullName>
    </recommendedName>
</protein>
<sequence>MNIKGIVKDSLRYPFSDWKKILLLGIIVLVSNLFSFSTSLRTLTLNLVIIGLIIGILIFGYEFRIIKSSLDGVNEPPEFNAWIEMFVDGIKVSIVSFVYAIPAILIILVFIVSISSSNISLNIGFVALIAILYAIIVIPILLMAIANMANNDSKLGSAFRFHELINKISTKGWKNLIIWYIVTGIIYLIIFSIGVVVTNIFSLINSIVGIVLVSLILNPYIYMYLSRSVALFYMSE</sequence>
<keyword evidence="1" id="KW-0472">Membrane</keyword>
<dbReference type="KEGG" id="mew:MSWAN_0279"/>
<dbReference type="RefSeq" id="WP_013824825.1">
    <property type="nucleotide sequence ID" value="NC_015574.1"/>
</dbReference>
<feature type="transmembrane region" description="Helical" evidence="1">
    <location>
        <begin position="94"/>
        <end position="115"/>
    </location>
</feature>
<dbReference type="eggNOG" id="arCOG02879">
    <property type="taxonomic scope" value="Archaea"/>
</dbReference>
<feature type="transmembrane region" description="Helical" evidence="1">
    <location>
        <begin position="43"/>
        <end position="61"/>
    </location>
</feature>
<evidence type="ECO:0000256" key="1">
    <source>
        <dbReference type="SAM" id="Phobius"/>
    </source>
</evidence>
<keyword evidence="1" id="KW-1133">Transmembrane helix</keyword>
<evidence type="ECO:0000313" key="2">
    <source>
        <dbReference type="EMBL" id="AEG17323.1"/>
    </source>
</evidence>
<dbReference type="Proteomes" id="UP000009231">
    <property type="component" value="Chromosome"/>
</dbReference>
<evidence type="ECO:0000313" key="3">
    <source>
        <dbReference type="Proteomes" id="UP000009231"/>
    </source>
</evidence>
<dbReference type="STRING" id="868131.MSWAN_0279"/>
<dbReference type="AlphaFoldDB" id="F6D2G6"/>
<keyword evidence="1" id="KW-0812">Transmembrane</keyword>
<accession>F6D2G6</accession>
<feature type="transmembrane region" description="Helical" evidence="1">
    <location>
        <begin position="177"/>
        <end position="197"/>
    </location>
</feature>
<dbReference type="GeneID" id="10667763"/>
<feature type="transmembrane region" description="Helical" evidence="1">
    <location>
        <begin position="203"/>
        <end position="225"/>
    </location>
</feature>
<feature type="transmembrane region" description="Helical" evidence="1">
    <location>
        <begin position="121"/>
        <end position="145"/>
    </location>
</feature>
<dbReference type="PRINTS" id="PR00173">
    <property type="entry name" value="EDTRNSPORT"/>
</dbReference>
<dbReference type="EMBL" id="CP002772">
    <property type="protein sequence ID" value="AEG17323.1"/>
    <property type="molecule type" value="Genomic_DNA"/>
</dbReference>
<keyword evidence="3" id="KW-1185">Reference proteome</keyword>
<reference evidence="2 3" key="1">
    <citation type="journal article" date="2014" name="Int. J. Syst. Evol. Microbiol.">
        <title>Methanobacterium paludis sp. nov. and a novel strain of Methanobacterium lacus isolated from northern peatlands.</title>
        <authorList>
            <person name="Cadillo-Quiroz H."/>
            <person name="Brauer S.L."/>
            <person name="Goodson N."/>
            <person name="Yavitt J.B."/>
            <person name="Zinder S.H."/>
        </authorList>
    </citation>
    <scope>NUCLEOTIDE SEQUENCE [LARGE SCALE GENOMIC DNA]</scope>
    <source>
        <strain evidence="3">DSM 25820 / JCM 18151 / SWAN1</strain>
    </source>
</reference>
<dbReference type="OrthoDB" id="107590at2157"/>
<proteinExistence type="predicted"/>
<dbReference type="Pfam" id="PF13197">
    <property type="entry name" value="DUF4013"/>
    <property type="match status" value="1"/>
</dbReference>
<organism evidence="2 3">
    <name type="scientific">Methanobacterium paludis (strain DSM 25820 / JCM 18151 / SWAN1)</name>
    <dbReference type="NCBI Taxonomy" id="868131"/>
    <lineage>
        <taxon>Archaea</taxon>
        <taxon>Methanobacteriati</taxon>
        <taxon>Methanobacteriota</taxon>
        <taxon>Methanomada group</taxon>
        <taxon>Methanobacteria</taxon>
        <taxon>Methanobacteriales</taxon>
        <taxon>Methanobacteriaceae</taxon>
        <taxon>Methanobacterium</taxon>
    </lineage>
</organism>
<feature type="transmembrane region" description="Helical" evidence="1">
    <location>
        <begin position="21"/>
        <end position="37"/>
    </location>
</feature>
<evidence type="ECO:0008006" key="4">
    <source>
        <dbReference type="Google" id="ProtNLM"/>
    </source>
</evidence>
<gene>
    <name evidence="2" type="ordered locus">MSWAN_0279</name>
</gene>
<dbReference type="InterPro" id="IPR025098">
    <property type="entry name" value="DUF4013"/>
</dbReference>
<name>F6D2G6_METPW</name>
<dbReference type="HOGENOM" id="CLU_079270_3_0_2"/>